<gene>
    <name evidence="6" type="ORF">N0V93_006556</name>
</gene>
<evidence type="ECO:0000256" key="4">
    <source>
        <dbReference type="ARBA" id="ARBA00023136"/>
    </source>
</evidence>
<keyword evidence="5" id="KW-1133">Transmembrane helix</keyword>
<evidence type="ECO:0000256" key="1">
    <source>
        <dbReference type="ARBA" id="ARBA00004273"/>
    </source>
</evidence>
<keyword evidence="5" id="KW-0812">Transmembrane</keyword>
<organism evidence="6 7">
    <name type="scientific">Gnomoniopsis smithogilvyi</name>
    <dbReference type="NCBI Taxonomy" id="1191159"/>
    <lineage>
        <taxon>Eukaryota</taxon>
        <taxon>Fungi</taxon>
        <taxon>Dikarya</taxon>
        <taxon>Ascomycota</taxon>
        <taxon>Pezizomycotina</taxon>
        <taxon>Sordariomycetes</taxon>
        <taxon>Sordariomycetidae</taxon>
        <taxon>Diaporthales</taxon>
        <taxon>Gnomoniaceae</taxon>
        <taxon>Gnomoniopsis</taxon>
    </lineage>
</organism>
<dbReference type="AlphaFoldDB" id="A0A9W8YQ29"/>
<evidence type="ECO:0000256" key="5">
    <source>
        <dbReference type="SAM" id="Phobius"/>
    </source>
</evidence>
<evidence type="ECO:0000256" key="3">
    <source>
        <dbReference type="ARBA" id="ARBA00023128"/>
    </source>
</evidence>
<dbReference type="Pfam" id="PF02238">
    <property type="entry name" value="COX7a"/>
    <property type="match status" value="1"/>
</dbReference>
<comment type="caution">
    <text evidence="6">The sequence shown here is derived from an EMBL/GenBank/DDBJ whole genome shotgun (WGS) entry which is preliminary data.</text>
</comment>
<dbReference type="InterPro" id="IPR039297">
    <property type="entry name" value="COX7a"/>
</dbReference>
<dbReference type="Proteomes" id="UP001140453">
    <property type="component" value="Unassembled WGS sequence"/>
</dbReference>
<evidence type="ECO:0000313" key="7">
    <source>
        <dbReference type="Proteomes" id="UP001140453"/>
    </source>
</evidence>
<keyword evidence="3" id="KW-0496">Mitochondrion</keyword>
<dbReference type="OrthoDB" id="5511599at2759"/>
<evidence type="ECO:0000313" key="6">
    <source>
        <dbReference type="EMBL" id="KAJ4389094.1"/>
    </source>
</evidence>
<keyword evidence="7" id="KW-1185">Reference proteome</keyword>
<dbReference type="EMBL" id="JAPEVB010000004">
    <property type="protein sequence ID" value="KAJ4389094.1"/>
    <property type="molecule type" value="Genomic_DNA"/>
</dbReference>
<keyword evidence="2" id="KW-0999">Mitochondrion inner membrane</keyword>
<comment type="subcellular location">
    <subcellularLocation>
        <location evidence="1">Mitochondrion inner membrane</location>
    </subcellularLocation>
</comment>
<protein>
    <submittedName>
        <fullName evidence="6">Uncharacterized protein</fullName>
    </submittedName>
</protein>
<name>A0A9W8YQ29_9PEZI</name>
<dbReference type="GO" id="GO:0005743">
    <property type="term" value="C:mitochondrial inner membrane"/>
    <property type="evidence" value="ECO:0007669"/>
    <property type="project" value="UniProtKB-SubCell"/>
</dbReference>
<keyword evidence="4 5" id="KW-0472">Membrane</keyword>
<proteinExistence type="predicted"/>
<evidence type="ECO:0000256" key="2">
    <source>
        <dbReference type="ARBA" id="ARBA00022792"/>
    </source>
</evidence>
<sequence>MAGFINAPNKVPEYQRNYQAAYRAHQRIWRIHPRSTILYVPFVTVMWATTAASMYAMGRKVAGYNTWFGKA</sequence>
<accession>A0A9W8YQ29</accession>
<reference evidence="6" key="1">
    <citation type="submission" date="2022-10" db="EMBL/GenBank/DDBJ databases">
        <title>Tapping the CABI collections for fungal endophytes: first genome assemblies for Collariella, Neodidymelliopsis, Ascochyta clinopodiicola, Didymella pomorum, Didymosphaeria variabile, Neocosmospora piperis and Neocucurbitaria cava.</title>
        <authorList>
            <person name="Hill R."/>
        </authorList>
    </citation>
    <scope>NUCLEOTIDE SEQUENCE</scope>
    <source>
        <strain evidence="6">IMI 355082</strain>
    </source>
</reference>
<feature type="transmembrane region" description="Helical" evidence="5">
    <location>
        <begin position="37"/>
        <end position="57"/>
    </location>
</feature>